<dbReference type="EMBL" id="AHGT01000010">
    <property type="protein sequence ID" value="ESU38716.1"/>
    <property type="molecule type" value="Genomic_DNA"/>
</dbReference>
<dbReference type="Proteomes" id="UP000018320">
    <property type="component" value="Unassembled WGS sequence"/>
</dbReference>
<sequence>MMFGSHFYDEIYADQEHVRLIARICQLAKTEKDVLSLPTTVLTDNGALSGSLKPADIKDYDVQRLTSELRRGHRITAIRLLEDLEECLLAEIEAIPYAARPASVRAIRSYSQAFLRQSVSAKDLRECCVVPNVQQVHCESRFRNRHYCISKDGTLTLVPDRL</sequence>
<accession>V6TIZ3</accession>
<evidence type="ECO:0000313" key="1">
    <source>
        <dbReference type="EMBL" id="ESU38716.1"/>
    </source>
</evidence>
<organism evidence="1 2">
    <name type="scientific">Giardia intestinalis</name>
    <name type="common">Giardia lamblia</name>
    <dbReference type="NCBI Taxonomy" id="5741"/>
    <lineage>
        <taxon>Eukaryota</taxon>
        <taxon>Metamonada</taxon>
        <taxon>Diplomonadida</taxon>
        <taxon>Hexamitidae</taxon>
        <taxon>Giardiinae</taxon>
        <taxon>Giardia</taxon>
    </lineage>
</organism>
<dbReference type="VEuPathDB" id="GiardiaDB:GL50581_3651"/>
<gene>
    <name evidence="1" type="ORF">DHA2_150039</name>
</gene>
<reference evidence="1 2" key="2">
    <citation type="journal article" date="2013" name="Genome Biol. Evol.">
        <title>Genome sequencing of Giardia lamblia genotypes A2 and B isolates (DH and GS) and comparative analysis with the genomes of genotypes A1 and E (WB and Pig).</title>
        <authorList>
            <person name="Adam R.D."/>
            <person name="Dahlstrom E.W."/>
            <person name="Martens C.A."/>
            <person name="Bruno D.P."/>
            <person name="Barbian K.D."/>
            <person name="Ricklefs S.M."/>
            <person name="Hernandez M.M."/>
            <person name="Narla N.P."/>
            <person name="Patel R.B."/>
            <person name="Porcella S.F."/>
            <person name="Nash T.E."/>
        </authorList>
    </citation>
    <scope>NUCLEOTIDE SEQUENCE [LARGE SCALE GENOMIC DNA]</scope>
    <source>
        <strain evidence="1 2">DH</strain>
    </source>
</reference>
<protein>
    <submittedName>
        <fullName evidence="1">Uncharacterized protein</fullName>
    </submittedName>
</protein>
<dbReference type="AlphaFoldDB" id="V6TIZ3"/>
<dbReference type="VEuPathDB" id="GiardiaDB:QR46_2165"/>
<name>V6TIZ3_GIAIN</name>
<reference evidence="2" key="1">
    <citation type="submission" date="2012-02" db="EMBL/GenBank/DDBJ databases">
        <title>Genome sequencing of Giardia lamblia Genotypes A2 and B isolates (DH and GS) and comparative analysis with the genomes of Genotypes A1 and E (WB and Pig).</title>
        <authorList>
            <person name="Adam R."/>
            <person name="Dahlstrom E."/>
            <person name="Martens C."/>
            <person name="Bruno D."/>
            <person name="Barbian K."/>
            <person name="Porcella S.F."/>
            <person name="Nash T."/>
        </authorList>
    </citation>
    <scope>NUCLEOTIDE SEQUENCE</scope>
    <source>
        <strain evidence="2">DH</strain>
    </source>
</reference>
<dbReference type="VEuPathDB" id="GiardiaDB:DHA2_150039"/>
<proteinExistence type="predicted"/>
<evidence type="ECO:0000313" key="2">
    <source>
        <dbReference type="Proteomes" id="UP000018320"/>
    </source>
</evidence>
<dbReference type="VEuPathDB" id="GiardiaDB:GL50803_0017253"/>
<comment type="caution">
    <text evidence="1">The sequence shown here is derived from an EMBL/GenBank/DDBJ whole genome shotgun (WGS) entry which is preliminary data.</text>
</comment>